<feature type="transmembrane region" description="Helical" evidence="12">
    <location>
        <begin position="166"/>
        <end position="189"/>
    </location>
</feature>
<dbReference type="Pfam" id="PF00662">
    <property type="entry name" value="Proton_antipo_N"/>
    <property type="match status" value="1"/>
</dbReference>
<dbReference type="InterPro" id="IPR046806">
    <property type="entry name" value="MrpA_C/MbhE"/>
</dbReference>
<keyword evidence="4" id="KW-1003">Cell membrane</keyword>
<evidence type="ECO:0000256" key="6">
    <source>
        <dbReference type="ARBA" id="ARBA00022781"/>
    </source>
</evidence>
<evidence type="ECO:0000256" key="12">
    <source>
        <dbReference type="SAM" id="Phobius"/>
    </source>
</evidence>
<dbReference type="GO" id="GO:0015297">
    <property type="term" value="F:antiporter activity"/>
    <property type="evidence" value="ECO:0007669"/>
    <property type="project" value="UniProtKB-KW"/>
</dbReference>
<keyword evidence="2" id="KW-0813">Transport</keyword>
<feature type="domain" description="NADH-Ubiquinone oxidoreductase (complex I) chain 5 N-terminal" evidence="14">
    <location>
        <begin position="69"/>
        <end position="114"/>
    </location>
</feature>
<evidence type="ECO:0000259" key="17">
    <source>
        <dbReference type="Pfam" id="PF20501"/>
    </source>
</evidence>
<feature type="transmembrane region" description="Helical" evidence="12">
    <location>
        <begin position="417"/>
        <end position="438"/>
    </location>
</feature>
<dbReference type="InterPro" id="IPR050616">
    <property type="entry name" value="CPA3_Na-H_Antiporter_A"/>
</dbReference>
<dbReference type="PANTHER" id="PTHR43373:SF1">
    <property type="entry name" value="NA(+)_H(+) ANTIPORTER SUBUNIT A"/>
    <property type="match status" value="1"/>
</dbReference>
<evidence type="ECO:0000256" key="10">
    <source>
        <dbReference type="RuleBase" id="RU000320"/>
    </source>
</evidence>
<gene>
    <name evidence="18" type="ORF">AA309_30795</name>
</gene>
<dbReference type="PANTHER" id="PTHR43373">
    <property type="entry name" value="NA(+)/H(+) ANTIPORTER SUBUNIT"/>
    <property type="match status" value="1"/>
</dbReference>
<evidence type="ECO:0000256" key="1">
    <source>
        <dbReference type="ARBA" id="ARBA00004651"/>
    </source>
</evidence>
<feature type="transmembrane region" description="Helical" evidence="12">
    <location>
        <begin position="112"/>
        <end position="131"/>
    </location>
</feature>
<keyword evidence="8" id="KW-0406">Ion transport</keyword>
<feature type="region of interest" description="Disordered" evidence="11">
    <location>
        <begin position="958"/>
        <end position="978"/>
    </location>
</feature>
<feature type="transmembrane region" description="Helical" evidence="12">
    <location>
        <begin position="763"/>
        <end position="781"/>
    </location>
</feature>
<name>A0A0H1R345_9HYPH</name>
<dbReference type="OrthoDB" id="9811798at2"/>
<feature type="transmembrane region" description="Helical" evidence="12">
    <location>
        <begin position="881"/>
        <end position="904"/>
    </location>
</feature>
<feature type="transmembrane region" description="Helical" evidence="12">
    <location>
        <begin position="661"/>
        <end position="679"/>
    </location>
</feature>
<evidence type="ECO:0000256" key="2">
    <source>
        <dbReference type="ARBA" id="ARBA00022448"/>
    </source>
</evidence>
<evidence type="ECO:0000259" key="14">
    <source>
        <dbReference type="Pfam" id="PF00662"/>
    </source>
</evidence>
<dbReference type="GO" id="GO:0005886">
    <property type="term" value="C:plasma membrane"/>
    <property type="evidence" value="ECO:0007669"/>
    <property type="project" value="UniProtKB-SubCell"/>
</dbReference>
<comment type="caution">
    <text evidence="18">The sequence shown here is derived from an EMBL/GenBank/DDBJ whole genome shotgun (WGS) entry which is preliminary data.</text>
</comment>
<dbReference type="Pfam" id="PF13244">
    <property type="entry name" value="MbhD"/>
    <property type="match status" value="1"/>
</dbReference>
<feature type="transmembrane region" description="Helical" evidence="12">
    <location>
        <begin position="302"/>
        <end position="321"/>
    </location>
</feature>
<feature type="transmembrane region" description="Helical" evidence="12">
    <location>
        <begin position="80"/>
        <end position="100"/>
    </location>
</feature>
<feature type="transmembrane region" description="Helical" evidence="12">
    <location>
        <begin position="924"/>
        <end position="951"/>
    </location>
</feature>
<feature type="transmembrane region" description="Helical" evidence="12">
    <location>
        <begin position="707"/>
        <end position="725"/>
    </location>
</feature>
<dbReference type="RefSeq" id="WP_047192847.1">
    <property type="nucleotide sequence ID" value="NZ_LCYG01000143.1"/>
</dbReference>
<reference evidence="18 19" key="1">
    <citation type="submission" date="2015-05" db="EMBL/GenBank/DDBJ databases">
        <title>Draft genome sequence of Microvirga vignae strain BR3299, a novel nitrogen fixing bacteria isolated from Brazil semi-aired region.</title>
        <authorList>
            <person name="Zilli J.E."/>
            <person name="Passos S.R."/>
            <person name="Leite J."/>
            <person name="Baldani J.I."/>
            <person name="Xavier G.R."/>
            <person name="Rumjaneck N.G."/>
            <person name="Simoes-Araujo J.L."/>
        </authorList>
    </citation>
    <scope>NUCLEOTIDE SEQUENCE [LARGE SCALE GENOMIC DNA]</scope>
    <source>
        <strain evidence="18 19">BR3299</strain>
    </source>
</reference>
<dbReference type="InterPro" id="IPR025383">
    <property type="entry name" value="MrpA_C/MbhD"/>
</dbReference>
<evidence type="ECO:0000259" key="13">
    <source>
        <dbReference type="Pfam" id="PF00361"/>
    </source>
</evidence>
<evidence type="ECO:0000256" key="11">
    <source>
        <dbReference type="SAM" id="MobiDB-lite"/>
    </source>
</evidence>
<feature type="domain" description="MrpA C-terminal/MbhD" evidence="16">
    <location>
        <begin position="621"/>
        <end position="684"/>
    </location>
</feature>
<evidence type="ECO:0000313" key="19">
    <source>
        <dbReference type="Proteomes" id="UP000035489"/>
    </source>
</evidence>
<dbReference type="PATRIC" id="fig|1225564.3.peg.1129"/>
<organism evidence="18 19">
    <name type="scientific">Microvirga vignae</name>
    <dbReference type="NCBI Taxonomy" id="1225564"/>
    <lineage>
        <taxon>Bacteria</taxon>
        <taxon>Pseudomonadati</taxon>
        <taxon>Pseudomonadota</taxon>
        <taxon>Alphaproteobacteria</taxon>
        <taxon>Hyphomicrobiales</taxon>
        <taxon>Methylobacteriaceae</taxon>
        <taxon>Microvirga</taxon>
    </lineage>
</organism>
<keyword evidence="19" id="KW-1185">Reference proteome</keyword>
<evidence type="ECO:0000256" key="4">
    <source>
        <dbReference type="ARBA" id="ARBA00022475"/>
    </source>
</evidence>
<accession>A0A0H1R345</accession>
<evidence type="ECO:0000256" key="5">
    <source>
        <dbReference type="ARBA" id="ARBA00022692"/>
    </source>
</evidence>
<dbReference type="InterPro" id="IPR007182">
    <property type="entry name" value="MnhB"/>
</dbReference>
<proteinExistence type="predicted"/>
<feature type="domain" description="MrpA C-terminal/MbhE" evidence="17">
    <location>
        <begin position="701"/>
        <end position="798"/>
    </location>
</feature>
<dbReference type="EMBL" id="LCYG01000143">
    <property type="protein sequence ID" value="KLK89538.1"/>
    <property type="molecule type" value="Genomic_DNA"/>
</dbReference>
<evidence type="ECO:0000313" key="18">
    <source>
        <dbReference type="EMBL" id="KLK89538.1"/>
    </source>
</evidence>
<dbReference type="Pfam" id="PF00361">
    <property type="entry name" value="Proton_antipo_M"/>
    <property type="match status" value="1"/>
</dbReference>
<feature type="domain" description="NADH:quinone oxidoreductase/Mrp antiporter transmembrane" evidence="13">
    <location>
        <begin position="130"/>
        <end position="408"/>
    </location>
</feature>
<dbReference type="NCBIfam" id="TIGR00940">
    <property type="entry name" value="2a6301s01"/>
    <property type="match status" value="1"/>
</dbReference>
<dbReference type="PRINTS" id="PR01434">
    <property type="entry name" value="NADHDHGNASE5"/>
</dbReference>
<feature type="transmembrane region" description="Helical" evidence="12">
    <location>
        <begin position="825"/>
        <end position="843"/>
    </location>
</feature>
<dbReference type="STRING" id="1225564.AA309_30795"/>
<evidence type="ECO:0000256" key="7">
    <source>
        <dbReference type="ARBA" id="ARBA00022989"/>
    </source>
</evidence>
<evidence type="ECO:0000259" key="16">
    <source>
        <dbReference type="Pfam" id="PF13244"/>
    </source>
</evidence>
<feature type="transmembrane region" description="Helical" evidence="12">
    <location>
        <begin position="610"/>
        <end position="628"/>
    </location>
</feature>
<feature type="transmembrane region" description="Helical" evidence="12">
    <location>
        <begin position="510"/>
        <end position="527"/>
    </location>
</feature>
<keyword evidence="7 12" id="KW-1133">Transmembrane helix</keyword>
<sequence>MSSGMSLLAIVALPFVGSLVAAFLRQDARNGAAFLAGTIALYGTVLTAFQYPAVHQGVVLRIGIEWLPTLGLDFTFRMDGFTWLFSMLITGIGFLVALYARYYMSPADPVPRFFAFLLAFMGAMLGTVLSGNLIQLVFFWELTSLFSFLLIGYWHHNASARDGARMALTVTATGGLCLLAGILLIGHIVGSYDLDQVLASGSQVRSSSLYLPALILVLLGALTKSAQFPFHFWLPHAMAAPTPVSAYLHSATMVKAGVFLLTLLSPVLSGTEAWFYIVVTAGLCTLVLGAYAAIFQQDLKGLLAYSTISHLGLITLLLGLGSPLATVAAIFHTINHATFKASLFMAAGIIDHESGTRDIRRLSGLFRFMPITATLAMVAAAAMAGVPLLNGFLSKEMFFAEAAAFHVDSLLDHSLPYFAMLASAFSVAYSLRFIHGVFFGPPATDLPRKPHEPPHWMRFPVEFLVLACLLVGILPAMTIKPFLSTAVRAVLGPDTPYYSLAVWHGFNEPLLMSVIALTGGVILYWLLQGYLAKGIDGSPLLRRLKGQRIFERVLVTLSWKWARSLERQFGTQRLQPQLRILAAFAVLAALWPLYRIGLEAGPLAGTAFDPAFLLLWIVGGVCAVGAAYQAKFHRLAAMVLLGGAGLVTCITFVWFSAPDLAITQLLVEIVTTVLILLGLRWLPKRFKVAGEGLSAGFQARMRRGRDLTLAVAAGMGMTLIVYAMLTRPLPDTISRYFVENAYSEAGGRNIVNVILVDFRGFDTFGEIVVLAVVAVTVFSLLRRFRPAPESVDAPEQQRVQDAYDEARPDRAVGDTLADYLTIPAVIMRWLFPVIIMVAVYLFLRGHDLPGGGFAAGVTMSIALVLQYMAGGTRWIEARLRILPISWIGLGLLCAALTGMGAWLFGYPFLTSYFQYLDLPAIGKVPAATALLFDLGVFAVVVGSTVLILIALAHQSVRTPSSARPPLPAERPALTKENA</sequence>
<feature type="transmembrane region" description="Helical" evidence="12">
    <location>
        <begin position="578"/>
        <end position="598"/>
    </location>
</feature>
<comment type="subcellular location">
    <subcellularLocation>
        <location evidence="1">Cell membrane</location>
        <topology evidence="1">Multi-pass membrane protein</topology>
    </subcellularLocation>
    <subcellularLocation>
        <location evidence="10">Membrane</location>
        <topology evidence="10">Multi-pass membrane protein</topology>
    </subcellularLocation>
</comment>
<feature type="domain" description="Na+/H+ antiporter MnhB subunit-related protein" evidence="15">
    <location>
        <begin position="822"/>
        <end position="945"/>
    </location>
</feature>
<dbReference type="InterPro" id="IPR005663">
    <property type="entry name" value="MrpA/MnhA1/PhaAB"/>
</dbReference>
<evidence type="ECO:0000256" key="8">
    <source>
        <dbReference type="ARBA" id="ARBA00023065"/>
    </source>
</evidence>
<dbReference type="InterPro" id="IPR001750">
    <property type="entry name" value="ND/Mrp_TM"/>
</dbReference>
<feature type="transmembrane region" description="Helical" evidence="12">
    <location>
        <begin position="31"/>
        <end position="51"/>
    </location>
</feature>
<evidence type="ECO:0000256" key="9">
    <source>
        <dbReference type="ARBA" id="ARBA00023136"/>
    </source>
</evidence>
<keyword evidence="6" id="KW-0375">Hydrogen ion transport</keyword>
<dbReference type="InterPro" id="IPR001516">
    <property type="entry name" value="Proton_antipo_N"/>
</dbReference>
<dbReference type="NCBIfam" id="NF009288">
    <property type="entry name" value="PRK12648.1"/>
    <property type="match status" value="1"/>
</dbReference>
<dbReference type="GO" id="GO:1902600">
    <property type="term" value="P:proton transmembrane transport"/>
    <property type="evidence" value="ECO:0007669"/>
    <property type="project" value="UniProtKB-KW"/>
</dbReference>
<feature type="transmembrane region" description="Helical" evidence="12">
    <location>
        <begin position="371"/>
        <end position="389"/>
    </location>
</feature>
<keyword evidence="3" id="KW-0050">Antiport</keyword>
<feature type="transmembrane region" description="Helical" evidence="12">
    <location>
        <begin position="6"/>
        <end position="24"/>
    </location>
</feature>
<feature type="transmembrane region" description="Helical" evidence="12">
    <location>
        <begin position="459"/>
        <end position="479"/>
    </location>
</feature>
<dbReference type="AlphaFoldDB" id="A0A0H1R345"/>
<feature type="transmembrane region" description="Helical" evidence="12">
    <location>
        <begin position="209"/>
        <end position="234"/>
    </location>
</feature>
<dbReference type="Pfam" id="PF04039">
    <property type="entry name" value="MnhB"/>
    <property type="match status" value="1"/>
</dbReference>
<feature type="transmembrane region" description="Helical" evidence="12">
    <location>
        <begin position="635"/>
        <end position="655"/>
    </location>
</feature>
<feature type="transmembrane region" description="Helical" evidence="12">
    <location>
        <begin position="849"/>
        <end position="869"/>
    </location>
</feature>
<evidence type="ECO:0000256" key="3">
    <source>
        <dbReference type="ARBA" id="ARBA00022449"/>
    </source>
</evidence>
<dbReference type="Pfam" id="PF20501">
    <property type="entry name" value="MbhE"/>
    <property type="match status" value="1"/>
</dbReference>
<feature type="transmembrane region" description="Helical" evidence="12">
    <location>
        <begin position="274"/>
        <end position="295"/>
    </location>
</feature>
<evidence type="ECO:0000259" key="15">
    <source>
        <dbReference type="Pfam" id="PF04039"/>
    </source>
</evidence>
<dbReference type="Proteomes" id="UP000035489">
    <property type="component" value="Unassembled WGS sequence"/>
</dbReference>
<keyword evidence="9 12" id="KW-0472">Membrane</keyword>
<feature type="transmembrane region" description="Helical" evidence="12">
    <location>
        <begin position="246"/>
        <end position="268"/>
    </location>
</feature>
<protein>
    <submittedName>
        <fullName evidence="18">Monovalent cation/H+ antiporter subunit A</fullName>
    </submittedName>
</protein>
<keyword evidence="5 10" id="KW-0812">Transmembrane</keyword>